<sequence length="146" mass="16681">MKINTKLSVAAHIVLCIAFFENEGTTSHLLAKSVKTNPSIIRKILLKLQDAGMVETNKKGSRLIKDEKDITLLSIYEAIFTEDERGLFNFHEPNHVCPVGCAMFDVLGEEFNNVRLDFEKSMSKITIKQIADEVRKRKKHLDFMNK</sequence>
<proteinExistence type="predicted"/>
<evidence type="ECO:0000313" key="2">
    <source>
        <dbReference type="Proteomes" id="UP000043763"/>
    </source>
</evidence>
<dbReference type="OrthoDB" id="213028at2"/>
<dbReference type="PANTHER" id="PTHR33221">
    <property type="entry name" value="WINGED HELIX-TURN-HELIX TRANSCRIPTIONAL REGULATOR, RRF2 FAMILY"/>
    <property type="match status" value="1"/>
</dbReference>
<organism evidence="1 2">
    <name type="scientific">Brachyspira suanatina</name>
    <dbReference type="NCBI Taxonomy" id="381802"/>
    <lineage>
        <taxon>Bacteria</taxon>
        <taxon>Pseudomonadati</taxon>
        <taxon>Spirochaetota</taxon>
        <taxon>Spirochaetia</taxon>
        <taxon>Brachyspirales</taxon>
        <taxon>Brachyspiraceae</taxon>
        <taxon>Brachyspira</taxon>
    </lineage>
</organism>
<dbReference type="SUPFAM" id="SSF46785">
    <property type="entry name" value="Winged helix' DNA-binding domain"/>
    <property type="match status" value="1"/>
</dbReference>
<dbReference type="InterPro" id="IPR036390">
    <property type="entry name" value="WH_DNA-bd_sf"/>
</dbReference>
<protein>
    <submittedName>
        <fullName evidence="1">Rrf2 family transcriptional regulator</fullName>
    </submittedName>
</protein>
<dbReference type="EMBL" id="CVLB01000001">
    <property type="protein sequence ID" value="CRF32027.1"/>
    <property type="molecule type" value="Genomic_DNA"/>
</dbReference>
<dbReference type="Gene3D" id="1.10.10.10">
    <property type="entry name" value="Winged helix-like DNA-binding domain superfamily/Winged helix DNA-binding domain"/>
    <property type="match status" value="1"/>
</dbReference>
<name>A0A0G4K580_9SPIR</name>
<dbReference type="InterPro" id="IPR000944">
    <property type="entry name" value="Tscrpt_reg_Rrf2"/>
</dbReference>
<dbReference type="RefSeq" id="WP_048593657.1">
    <property type="nucleotide sequence ID" value="NZ_CVLB01000001.1"/>
</dbReference>
<dbReference type="InterPro" id="IPR036388">
    <property type="entry name" value="WH-like_DNA-bd_sf"/>
</dbReference>
<reference evidence="2" key="1">
    <citation type="submission" date="2015-04" db="EMBL/GenBank/DDBJ databases">
        <authorList>
            <person name="Mushtaq Mamoona"/>
        </authorList>
    </citation>
    <scope>NUCLEOTIDE SEQUENCE [LARGE SCALE GENOMIC DNA]</scope>
    <source>
        <strain evidence="2">AN4859/03</strain>
    </source>
</reference>
<dbReference type="PANTHER" id="PTHR33221:SF15">
    <property type="entry name" value="HTH-TYPE TRANSCRIPTIONAL REGULATOR YWGB-RELATED"/>
    <property type="match status" value="1"/>
</dbReference>
<dbReference type="GO" id="GO:0005829">
    <property type="term" value="C:cytosol"/>
    <property type="evidence" value="ECO:0007669"/>
    <property type="project" value="TreeGrafter"/>
</dbReference>
<dbReference type="GO" id="GO:0003700">
    <property type="term" value="F:DNA-binding transcription factor activity"/>
    <property type="evidence" value="ECO:0007669"/>
    <property type="project" value="TreeGrafter"/>
</dbReference>
<keyword evidence="2" id="KW-1185">Reference proteome</keyword>
<dbReference type="Proteomes" id="UP000043763">
    <property type="component" value="Unassembled WGS sequence"/>
</dbReference>
<dbReference type="Pfam" id="PF02082">
    <property type="entry name" value="Rrf2"/>
    <property type="match status" value="1"/>
</dbReference>
<gene>
    <name evidence="1" type="ORF">BRSU_0527</name>
</gene>
<evidence type="ECO:0000313" key="1">
    <source>
        <dbReference type="EMBL" id="CRF32027.1"/>
    </source>
</evidence>
<dbReference type="AlphaFoldDB" id="A0A0G4K580"/>
<accession>A0A0G4K580</accession>